<evidence type="ECO:0000256" key="6">
    <source>
        <dbReference type="ARBA" id="ARBA00022840"/>
    </source>
</evidence>
<keyword evidence="13" id="KW-1185">Reference proteome</keyword>
<accession>A0ABU9X1R5</accession>
<dbReference type="PANTHER" id="PTHR42771:SF2">
    <property type="entry name" value="IRON(3+)-HYDROXAMATE IMPORT ATP-BINDING PROTEIN FHUC"/>
    <property type="match status" value="1"/>
</dbReference>
<feature type="domain" description="ABC transporter" evidence="11">
    <location>
        <begin position="30"/>
        <end position="266"/>
    </location>
</feature>
<keyword evidence="3" id="KW-1003">Cell membrane</keyword>
<evidence type="ECO:0000313" key="12">
    <source>
        <dbReference type="EMBL" id="MEN2745398.1"/>
    </source>
</evidence>
<evidence type="ECO:0000256" key="5">
    <source>
        <dbReference type="ARBA" id="ARBA00022741"/>
    </source>
</evidence>
<dbReference type="CDD" id="cd03214">
    <property type="entry name" value="ABC_Iron-Siderophores_B12_Hemin"/>
    <property type="match status" value="1"/>
</dbReference>
<protein>
    <submittedName>
        <fullName evidence="12">ABC transporter ATP-binding protein</fullName>
    </submittedName>
</protein>
<feature type="region of interest" description="Disordered" evidence="10">
    <location>
        <begin position="1"/>
        <end position="22"/>
    </location>
</feature>
<dbReference type="PANTHER" id="PTHR42771">
    <property type="entry name" value="IRON(3+)-HYDROXAMATE IMPORT ATP-BINDING PROTEIN FHUC"/>
    <property type="match status" value="1"/>
</dbReference>
<organism evidence="12 13">
    <name type="scientific">Sinomonas halotolerans</name>
    <dbReference type="NCBI Taxonomy" id="1644133"/>
    <lineage>
        <taxon>Bacteria</taxon>
        <taxon>Bacillati</taxon>
        <taxon>Actinomycetota</taxon>
        <taxon>Actinomycetes</taxon>
        <taxon>Micrococcales</taxon>
        <taxon>Micrococcaceae</taxon>
        <taxon>Sinomonas</taxon>
    </lineage>
</organism>
<dbReference type="InterPro" id="IPR003439">
    <property type="entry name" value="ABC_transporter-like_ATP-bd"/>
</dbReference>
<dbReference type="Gene3D" id="3.40.50.300">
    <property type="entry name" value="P-loop containing nucleotide triphosphate hydrolases"/>
    <property type="match status" value="1"/>
</dbReference>
<evidence type="ECO:0000256" key="10">
    <source>
        <dbReference type="SAM" id="MobiDB-lite"/>
    </source>
</evidence>
<evidence type="ECO:0000256" key="3">
    <source>
        <dbReference type="ARBA" id="ARBA00022475"/>
    </source>
</evidence>
<keyword evidence="2" id="KW-0813">Transport</keyword>
<evidence type="ECO:0000256" key="8">
    <source>
        <dbReference type="ARBA" id="ARBA00023065"/>
    </source>
</evidence>
<dbReference type="Pfam" id="PF00005">
    <property type="entry name" value="ABC_tran"/>
    <property type="match status" value="1"/>
</dbReference>
<dbReference type="SUPFAM" id="SSF52540">
    <property type="entry name" value="P-loop containing nucleoside triphosphate hydrolases"/>
    <property type="match status" value="1"/>
</dbReference>
<keyword evidence="7" id="KW-0408">Iron</keyword>
<keyword evidence="8" id="KW-0406">Ion transport</keyword>
<dbReference type="EMBL" id="JBDFRB010000012">
    <property type="protein sequence ID" value="MEN2745398.1"/>
    <property type="molecule type" value="Genomic_DNA"/>
</dbReference>
<dbReference type="SMART" id="SM00382">
    <property type="entry name" value="AAA"/>
    <property type="match status" value="1"/>
</dbReference>
<dbReference type="InterPro" id="IPR027417">
    <property type="entry name" value="P-loop_NTPase"/>
</dbReference>
<dbReference type="PROSITE" id="PS50893">
    <property type="entry name" value="ABC_TRANSPORTER_2"/>
    <property type="match status" value="1"/>
</dbReference>
<sequence length="293" mass="31097">MSAQPAPTTAPDPAQGLATPGQGMAHDAVLAAEALSLGFDGRTVVHGVDLAFERGTVTTVIGPNGCGKSTLLRGLGRLLRPTAGRVMLDGGDLASVPPRAVARRMSILPQTPQAPAGLTVGELVARGRHPRQRWYEQFSRGDGAAVADALAATDIAELAAVPLEDLSGGQRQRAWISMTLAQETELVLLDEPTTYLDLAHQVEVLELVQRLNRDLGRTVIMVLHDISLAARYSDRIVAMRDGRIVASGTPAEVITPKLLWEVFGLKAEVITEPTEGRPHVVPIGGCRVVRAVT</sequence>
<dbReference type="PROSITE" id="PS00211">
    <property type="entry name" value="ABC_TRANSPORTER_1"/>
    <property type="match status" value="1"/>
</dbReference>
<evidence type="ECO:0000256" key="1">
    <source>
        <dbReference type="ARBA" id="ARBA00004202"/>
    </source>
</evidence>
<reference evidence="12 13" key="1">
    <citation type="submission" date="2024-05" db="EMBL/GenBank/DDBJ databases">
        <title>Sinomonas sp. nov., isolated from a waste landfill.</title>
        <authorList>
            <person name="Zhao Y."/>
        </authorList>
    </citation>
    <scope>NUCLEOTIDE SEQUENCE [LARGE SCALE GENOMIC DNA]</scope>
    <source>
        <strain evidence="12 13">CCTCC AB2014300</strain>
    </source>
</reference>
<dbReference type="Proteomes" id="UP001422074">
    <property type="component" value="Unassembled WGS sequence"/>
</dbReference>
<evidence type="ECO:0000256" key="9">
    <source>
        <dbReference type="ARBA" id="ARBA00023136"/>
    </source>
</evidence>
<comment type="caution">
    <text evidence="12">The sequence shown here is derived from an EMBL/GenBank/DDBJ whole genome shotgun (WGS) entry which is preliminary data.</text>
</comment>
<evidence type="ECO:0000259" key="11">
    <source>
        <dbReference type="PROSITE" id="PS50893"/>
    </source>
</evidence>
<evidence type="ECO:0000256" key="4">
    <source>
        <dbReference type="ARBA" id="ARBA00022496"/>
    </source>
</evidence>
<keyword evidence="4" id="KW-0410">Iron transport</keyword>
<evidence type="ECO:0000256" key="2">
    <source>
        <dbReference type="ARBA" id="ARBA00022448"/>
    </source>
</evidence>
<dbReference type="InterPro" id="IPR003593">
    <property type="entry name" value="AAA+_ATPase"/>
</dbReference>
<dbReference type="RefSeq" id="WP_345885749.1">
    <property type="nucleotide sequence ID" value="NZ_JBDFRB010000012.1"/>
</dbReference>
<keyword evidence="5" id="KW-0547">Nucleotide-binding</keyword>
<evidence type="ECO:0000313" key="13">
    <source>
        <dbReference type="Proteomes" id="UP001422074"/>
    </source>
</evidence>
<name>A0ABU9X1R5_9MICC</name>
<feature type="compositionally biased region" description="Low complexity" evidence="10">
    <location>
        <begin position="1"/>
        <end position="15"/>
    </location>
</feature>
<evidence type="ECO:0000256" key="7">
    <source>
        <dbReference type="ARBA" id="ARBA00023004"/>
    </source>
</evidence>
<keyword evidence="6 12" id="KW-0067">ATP-binding</keyword>
<keyword evidence="9" id="KW-0472">Membrane</keyword>
<gene>
    <name evidence="12" type="ORF">ABCQ75_12755</name>
</gene>
<comment type="subcellular location">
    <subcellularLocation>
        <location evidence="1">Cell membrane</location>
        <topology evidence="1">Peripheral membrane protein</topology>
    </subcellularLocation>
</comment>
<dbReference type="GO" id="GO:0005524">
    <property type="term" value="F:ATP binding"/>
    <property type="evidence" value="ECO:0007669"/>
    <property type="project" value="UniProtKB-KW"/>
</dbReference>
<dbReference type="InterPro" id="IPR051535">
    <property type="entry name" value="Siderophore_ABC-ATPase"/>
</dbReference>
<dbReference type="InterPro" id="IPR017871">
    <property type="entry name" value="ABC_transporter-like_CS"/>
</dbReference>
<proteinExistence type="predicted"/>